<feature type="signal peptide" evidence="2">
    <location>
        <begin position="1"/>
        <end position="22"/>
    </location>
</feature>
<keyword evidence="1" id="KW-1133">Transmembrane helix</keyword>
<evidence type="ECO:0000256" key="2">
    <source>
        <dbReference type="SAM" id="SignalP"/>
    </source>
</evidence>
<keyword evidence="4" id="KW-1185">Reference proteome</keyword>
<organism evidence="3 4">
    <name type="scientific">Arcicella lustrica</name>
    <dbReference type="NCBI Taxonomy" id="2984196"/>
    <lineage>
        <taxon>Bacteria</taxon>
        <taxon>Pseudomonadati</taxon>
        <taxon>Bacteroidota</taxon>
        <taxon>Cytophagia</taxon>
        <taxon>Cytophagales</taxon>
        <taxon>Flectobacillaceae</taxon>
        <taxon>Arcicella</taxon>
    </lineage>
</organism>
<evidence type="ECO:0000313" key="4">
    <source>
        <dbReference type="Proteomes" id="UP001302222"/>
    </source>
</evidence>
<dbReference type="EMBL" id="JAYGIM010000004">
    <property type="protein sequence ID" value="MEA5426211.1"/>
    <property type="molecule type" value="Genomic_DNA"/>
</dbReference>
<feature type="transmembrane region" description="Helical" evidence="1">
    <location>
        <begin position="56"/>
        <end position="77"/>
    </location>
</feature>
<keyword evidence="2" id="KW-0732">Signal</keyword>
<reference evidence="3 4" key="1">
    <citation type="submission" date="2023-12" db="EMBL/GenBank/DDBJ databases">
        <title>Novel species of the genus Arcicella isolated from rivers.</title>
        <authorList>
            <person name="Lu H."/>
        </authorList>
    </citation>
    <scope>NUCLEOTIDE SEQUENCE [LARGE SCALE GENOMIC DNA]</scope>
    <source>
        <strain evidence="3 4">DC25W</strain>
    </source>
</reference>
<evidence type="ECO:0000256" key="1">
    <source>
        <dbReference type="SAM" id="Phobius"/>
    </source>
</evidence>
<sequence length="139" mass="15620">MKKTKCLAVAITLLLKMNLSIGQVITSSDSLANPKDSSYVKGVNDAKIYYYKYREASQLTLVTTILTGPLGLIPAYATATKRPSIHRLGLPEPVLMRNTNYRTGYYETAFSIKKRTVWRNFKIGIAIFVIPAYIFYAKS</sequence>
<feature type="chain" id="PRO_5045097301" evidence="2">
    <location>
        <begin position="23"/>
        <end position="139"/>
    </location>
</feature>
<proteinExistence type="predicted"/>
<comment type="caution">
    <text evidence="3">The sequence shown here is derived from an EMBL/GenBank/DDBJ whole genome shotgun (WGS) entry which is preliminary data.</text>
</comment>
<accession>A0ABU5SFZ6</accession>
<gene>
    <name evidence="3" type="ORF">VB798_06470</name>
</gene>
<protein>
    <submittedName>
        <fullName evidence="3">Uncharacterized protein</fullName>
    </submittedName>
</protein>
<dbReference type="RefSeq" id="WP_323257156.1">
    <property type="nucleotide sequence ID" value="NZ_JAYGIM010000004.1"/>
</dbReference>
<feature type="transmembrane region" description="Helical" evidence="1">
    <location>
        <begin position="120"/>
        <end position="137"/>
    </location>
</feature>
<name>A0ABU5SFZ6_9BACT</name>
<keyword evidence="1" id="KW-0472">Membrane</keyword>
<evidence type="ECO:0000313" key="3">
    <source>
        <dbReference type="EMBL" id="MEA5426211.1"/>
    </source>
</evidence>
<dbReference type="Proteomes" id="UP001302222">
    <property type="component" value="Unassembled WGS sequence"/>
</dbReference>
<keyword evidence="1" id="KW-0812">Transmembrane</keyword>